<keyword evidence="4 8" id="KW-0812">Transmembrane</keyword>
<feature type="compositionally biased region" description="Acidic residues" evidence="7">
    <location>
        <begin position="434"/>
        <end position="444"/>
    </location>
</feature>
<proteinExistence type="predicted"/>
<dbReference type="PRINTS" id="PR00173">
    <property type="entry name" value="EDTRNSPORT"/>
</dbReference>
<feature type="region of interest" description="Disordered" evidence="7">
    <location>
        <begin position="434"/>
        <end position="458"/>
    </location>
</feature>
<evidence type="ECO:0000256" key="6">
    <source>
        <dbReference type="ARBA" id="ARBA00023136"/>
    </source>
</evidence>
<dbReference type="Proteomes" id="UP000462152">
    <property type="component" value="Unassembled WGS sequence"/>
</dbReference>
<dbReference type="Pfam" id="PF00375">
    <property type="entry name" value="SDF"/>
    <property type="match status" value="1"/>
</dbReference>
<dbReference type="InterPro" id="IPR036458">
    <property type="entry name" value="Na:dicarbo_symporter_sf"/>
</dbReference>
<sequence>MTNFGLQILMGLVLGVALGFLALALGGDAEKNPNWLMTTLDTIGSSYVSLLKAAVVPLVVTAVISSIANLSQVTNAARLAWKTILWFAGTALIAVVIGILLGAIFRPGANTGMSAPDTYSGTTGSWLSFVTSIIPANFLGLTVSTEEADGDLTSSPTFNVLQILVISGAIGIAALKVGKAAEPFLAFIRSALAIIQKVLWWIIRLAPLGTLGLIGTAVFTYGWTTMGSLAKFVILLYVGLAIVGFVVYPVLARTQGLSVKQFFSGVWPAAQIGFVSRSSIGTMPVTQRVAERNFGVPQAFASFAVPFGATTKMDGCAAVYPALAATFVAQFYGIDLSIAQYVLIVVVSVLGSAATAGTTGATVMLTLTLSTLGLPLDGVGLLLAIDPIIDMGRTALNVSGQALIPAIISKREGILDENLYNAKRSSDWFESDLSAEEFSGTDEEKENREREASGVGVG</sequence>
<feature type="transmembrane region" description="Helical" evidence="8">
    <location>
        <begin position="229"/>
        <end position="251"/>
    </location>
</feature>
<dbReference type="InterPro" id="IPR001991">
    <property type="entry name" value="Na-dicarboxylate_symporter"/>
</dbReference>
<evidence type="ECO:0000313" key="10">
    <source>
        <dbReference type="Proteomes" id="UP000462152"/>
    </source>
</evidence>
<evidence type="ECO:0000256" key="7">
    <source>
        <dbReference type="SAM" id="MobiDB-lite"/>
    </source>
</evidence>
<reference evidence="9 10" key="1">
    <citation type="submission" date="2019-12" db="EMBL/GenBank/DDBJ databases">
        <authorList>
            <person name="Li J."/>
            <person name="Shi Y."/>
            <person name="Xu G."/>
            <person name="Xiao D."/>
            <person name="Ran X."/>
        </authorList>
    </citation>
    <scope>NUCLEOTIDE SEQUENCE [LARGE SCALE GENOMIC DNA]</scope>
    <source>
        <strain evidence="9 10">JCM 15915</strain>
    </source>
</reference>
<evidence type="ECO:0000256" key="1">
    <source>
        <dbReference type="ARBA" id="ARBA00004651"/>
    </source>
</evidence>
<dbReference type="SUPFAM" id="SSF118215">
    <property type="entry name" value="Proton glutamate symport protein"/>
    <property type="match status" value="1"/>
</dbReference>
<evidence type="ECO:0000313" key="9">
    <source>
        <dbReference type="EMBL" id="MUN54991.1"/>
    </source>
</evidence>
<keyword evidence="6 8" id="KW-0472">Membrane</keyword>
<dbReference type="GO" id="GO:0015293">
    <property type="term" value="F:symporter activity"/>
    <property type="evidence" value="ECO:0007669"/>
    <property type="project" value="UniProtKB-KW"/>
</dbReference>
<dbReference type="PANTHER" id="PTHR42865">
    <property type="entry name" value="PROTON/GLUTAMATE-ASPARTATE SYMPORTER"/>
    <property type="match status" value="1"/>
</dbReference>
<comment type="caution">
    <text evidence="9">The sequence shown here is derived from an EMBL/GenBank/DDBJ whole genome shotgun (WGS) entry which is preliminary data.</text>
</comment>
<evidence type="ECO:0000256" key="8">
    <source>
        <dbReference type="SAM" id="Phobius"/>
    </source>
</evidence>
<accession>A0A7K1LIH1</accession>
<protein>
    <submittedName>
        <fullName evidence="9">Cation:dicarboxylase symporter family transporter</fullName>
    </submittedName>
</protein>
<dbReference type="OrthoDB" id="9766690at2"/>
<keyword evidence="3" id="KW-1003">Cell membrane</keyword>
<feature type="transmembrane region" description="Helical" evidence="8">
    <location>
        <begin position="338"/>
        <end position="357"/>
    </location>
</feature>
<evidence type="ECO:0000256" key="4">
    <source>
        <dbReference type="ARBA" id="ARBA00022692"/>
    </source>
</evidence>
<gene>
    <name evidence="9" type="ORF">GMA10_07165</name>
</gene>
<dbReference type="GO" id="GO:0005886">
    <property type="term" value="C:plasma membrane"/>
    <property type="evidence" value="ECO:0007669"/>
    <property type="project" value="UniProtKB-SubCell"/>
</dbReference>
<organism evidence="9 10">
    <name type="scientific">Rothia koreensis</name>
    <dbReference type="NCBI Taxonomy" id="592378"/>
    <lineage>
        <taxon>Bacteria</taxon>
        <taxon>Bacillati</taxon>
        <taxon>Actinomycetota</taxon>
        <taxon>Actinomycetes</taxon>
        <taxon>Micrococcales</taxon>
        <taxon>Micrococcaceae</taxon>
        <taxon>Rothia</taxon>
    </lineage>
</organism>
<keyword evidence="5 8" id="KW-1133">Transmembrane helix</keyword>
<evidence type="ECO:0000256" key="5">
    <source>
        <dbReference type="ARBA" id="ARBA00022989"/>
    </source>
</evidence>
<keyword evidence="2" id="KW-0813">Transport</keyword>
<keyword evidence="10" id="KW-1185">Reference proteome</keyword>
<evidence type="ECO:0000256" key="2">
    <source>
        <dbReference type="ARBA" id="ARBA00022448"/>
    </source>
</evidence>
<comment type="subcellular location">
    <subcellularLocation>
        <location evidence="1">Cell membrane</location>
        <topology evidence="1">Multi-pass membrane protein</topology>
    </subcellularLocation>
</comment>
<evidence type="ECO:0000256" key="3">
    <source>
        <dbReference type="ARBA" id="ARBA00022475"/>
    </source>
</evidence>
<feature type="transmembrane region" description="Helical" evidence="8">
    <location>
        <begin position="83"/>
        <end position="105"/>
    </location>
</feature>
<dbReference type="AlphaFoldDB" id="A0A7K1LIH1"/>
<feature type="transmembrane region" description="Helical" evidence="8">
    <location>
        <begin position="160"/>
        <end position="177"/>
    </location>
</feature>
<dbReference type="GO" id="GO:0006835">
    <property type="term" value="P:dicarboxylic acid transport"/>
    <property type="evidence" value="ECO:0007669"/>
    <property type="project" value="TreeGrafter"/>
</dbReference>
<dbReference type="PANTHER" id="PTHR42865:SF7">
    <property type="entry name" value="PROTON_GLUTAMATE-ASPARTATE SYMPORTER"/>
    <property type="match status" value="1"/>
</dbReference>
<name>A0A7K1LIH1_9MICC</name>
<feature type="transmembrane region" description="Helical" evidence="8">
    <location>
        <begin position="50"/>
        <end position="71"/>
    </location>
</feature>
<feature type="transmembrane region" description="Helical" evidence="8">
    <location>
        <begin position="198"/>
        <end position="223"/>
    </location>
</feature>
<dbReference type="EMBL" id="WOGT01000003">
    <property type="protein sequence ID" value="MUN54991.1"/>
    <property type="molecule type" value="Genomic_DNA"/>
</dbReference>
<feature type="transmembrane region" description="Helical" evidence="8">
    <location>
        <begin position="363"/>
        <end position="385"/>
    </location>
</feature>
<dbReference type="Gene3D" id="1.10.3860.10">
    <property type="entry name" value="Sodium:dicarboxylate symporter"/>
    <property type="match status" value="1"/>
</dbReference>